<keyword evidence="4" id="KW-1185">Reference proteome</keyword>
<sequence>MAVKFFGQYLIEHDLVTSESVLRAIELQERTNLKLGEMAVAMGLITTRDIETAHAAQYSRDMKLGDLLVELGMLTPAQLQDVINHQRATHIYIGEALVKVGALTPEKLEQYLEEFKADQAQYVSDRVELPAWLNTDTILWEAMVDLTYKMITRVIGIQFRPGKFEEVSRIASGRLVAAMDVSGDVAARYLLAVSDGVGKAIARAILKEDDVENEPEEIIEDTVMEFVNIVCGNVVAKASQGGLLLEIAPPVTIRPPANGLPVPDGYRGVLFPIHVSDGETMEMAVFVKTA</sequence>
<dbReference type="InterPro" id="IPR028051">
    <property type="entry name" value="CheX-like_dom"/>
</dbReference>
<keyword evidence="1" id="KW-0145">Chemotaxis</keyword>
<dbReference type="SUPFAM" id="SSF160246">
    <property type="entry name" value="EspE N-terminal domain-like"/>
    <property type="match status" value="2"/>
</dbReference>
<dbReference type="InterPro" id="IPR028976">
    <property type="entry name" value="CheC-like_sf"/>
</dbReference>
<dbReference type="RefSeq" id="WP_305731572.1">
    <property type="nucleotide sequence ID" value="NZ_OW150024.1"/>
</dbReference>
<organism evidence="3 4">
    <name type="scientific">Trichlorobacter ammonificans</name>
    <dbReference type="NCBI Taxonomy" id="2916410"/>
    <lineage>
        <taxon>Bacteria</taxon>
        <taxon>Pseudomonadati</taxon>
        <taxon>Thermodesulfobacteriota</taxon>
        <taxon>Desulfuromonadia</taxon>
        <taxon>Geobacterales</taxon>
        <taxon>Geobacteraceae</taxon>
        <taxon>Trichlorobacter</taxon>
    </lineage>
</organism>
<protein>
    <submittedName>
        <fullName evidence="3">Chemotaxis phosphatase CheX</fullName>
    </submittedName>
</protein>
<evidence type="ECO:0000259" key="2">
    <source>
        <dbReference type="Pfam" id="PF13690"/>
    </source>
</evidence>
<gene>
    <name evidence="3" type="ORF">GEAMG1_0840</name>
</gene>
<dbReference type="Proteomes" id="UP001295463">
    <property type="component" value="Chromosome"/>
</dbReference>
<dbReference type="Gene3D" id="3.40.1550.10">
    <property type="entry name" value="CheC-like"/>
    <property type="match status" value="1"/>
</dbReference>
<feature type="domain" description="Chemotaxis phosphatase CheX-like" evidence="2">
    <location>
        <begin position="176"/>
        <end position="273"/>
    </location>
</feature>
<dbReference type="Pfam" id="PF13690">
    <property type="entry name" value="CheX"/>
    <property type="match status" value="1"/>
</dbReference>
<dbReference type="SUPFAM" id="SSF103039">
    <property type="entry name" value="CheC-like"/>
    <property type="match status" value="1"/>
</dbReference>
<dbReference type="InterPro" id="IPR037257">
    <property type="entry name" value="T2SS_E_N_sf"/>
</dbReference>
<accession>A0ABN8HHJ7</accession>
<reference evidence="3 4" key="1">
    <citation type="submission" date="2022-03" db="EMBL/GenBank/DDBJ databases">
        <authorList>
            <person name="Koch H."/>
        </authorList>
    </citation>
    <scope>NUCLEOTIDE SEQUENCE [LARGE SCALE GENOMIC DNA]</scope>
    <source>
        <strain evidence="3 4">G1</strain>
    </source>
</reference>
<name>A0ABN8HHJ7_9BACT</name>
<evidence type="ECO:0000313" key="4">
    <source>
        <dbReference type="Proteomes" id="UP001295463"/>
    </source>
</evidence>
<evidence type="ECO:0000256" key="1">
    <source>
        <dbReference type="ARBA" id="ARBA00022500"/>
    </source>
</evidence>
<dbReference type="EMBL" id="OW150024">
    <property type="protein sequence ID" value="CAH2030653.1"/>
    <property type="molecule type" value="Genomic_DNA"/>
</dbReference>
<proteinExistence type="predicted"/>
<evidence type="ECO:0000313" key="3">
    <source>
        <dbReference type="EMBL" id="CAH2030653.1"/>
    </source>
</evidence>